<dbReference type="AlphaFoldDB" id="A0A068YB18"/>
<keyword evidence="2" id="KW-1185">Reference proteome</keyword>
<reference evidence="1" key="2">
    <citation type="submission" date="2015-11" db="EMBL/GenBank/DDBJ databases">
        <authorList>
            <person name="Zhang Y."/>
            <person name="Guo Z."/>
        </authorList>
    </citation>
    <scope>NUCLEOTIDE SEQUENCE</scope>
</reference>
<reference evidence="1" key="1">
    <citation type="journal article" date="2013" name="Nature">
        <title>The genomes of four tapeworm species reveal adaptations to parasitism.</title>
        <authorList>
            <person name="Tsai I.J."/>
            <person name="Zarowiecki M."/>
            <person name="Holroyd N."/>
            <person name="Garciarrubio A."/>
            <person name="Sanchez-Flores A."/>
            <person name="Brooks K.L."/>
            <person name="Tracey A."/>
            <person name="Bobes R.J."/>
            <person name="Fragoso G."/>
            <person name="Sciutto E."/>
            <person name="Aslett M."/>
            <person name="Beasley H."/>
            <person name="Bennett H.M."/>
            <person name="Cai J."/>
            <person name="Camicia F."/>
            <person name="Clark R."/>
            <person name="Cucher M."/>
            <person name="De Silva N."/>
            <person name="Day T.A."/>
            <person name="Deplazes P."/>
            <person name="Estrada K."/>
            <person name="Fernandez C."/>
            <person name="Holland P.W."/>
            <person name="Hou J."/>
            <person name="Hu S."/>
            <person name="Huckvale T."/>
            <person name="Hung S.S."/>
            <person name="Kamenetzky L."/>
            <person name="Keane J.A."/>
            <person name="Kiss F."/>
            <person name="Koziol U."/>
            <person name="Lambert O."/>
            <person name="Liu K."/>
            <person name="Luo X."/>
            <person name="Luo Y."/>
            <person name="Macchiaroli N."/>
            <person name="Nichol S."/>
            <person name="Paps J."/>
            <person name="Parkinson J."/>
            <person name="Pouchkina-Stantcheva N."/>
            <person name="Riddiford N."/>
            <person name="Rosenzvit M."/>
            <person name="Salinas G."/>
            <person name="Wasmuth J.D."/>
            <person name="Zamanian M."/>
            <person name="Zheng Y."/>
            <person name="Cai X."/>
            <person name="Soberon X."/>
            <person name="Olson P.D."/>
            <person name="Laclette J.P."/>
            <person name="Brehm K."/>
            <person name="Berriman M."/>
            <person name="Garciarrubio A."/>
            <person name="Bobes R.J."/>
            <person name="Fragoso G."/>
            <person name="Sanchez-Flores A."/>
            <person name="Estrada K."/>
            <person name="Cevallos M.A."/>
            <person name="Morett E."/>
            <person name="Gonzalez V."/>
            <person name="Portillo T."/>
            <person name="Ochoa-Leyva A."/>
            <person name="Jose M.V."/>
            <person name="Sciutto E."/>
            <person name="Landa A."/>
            <person name="Jimenez L."/>
            <person name="Valdes V."/>
            <person name="Carrero J.C."/>
            <person name="Larralde C."/>
            <person name="Morales-Montor J."/>
            <person name="Limon-Lason J."/>
            <person name="Soberon X."/>
            <person name="Laclette J.P."/>
        </authorList>
    </citation>
    <scope>NUCLEOTIDE SEQUENCE [LARGE SCALE GENOMIC DNA]</scope>
</reference>
<proteinExistence type="predicted"/>
<name>A0A068YB18_ECHMU</name>
<evidence type="ECO:0000313" key="1">
    <source>
        <dbReference type="EMBL" id="CDS41765.1"/>
    </source>
</evidence>
<dbReference type="OrthoDB" id="6260950at2759"/>
<protein>
    <submittedName>
        <fullName evidence="1">Uncharacterized protein</fullName>
    </submittedName>
</protein>
<organism evidence="1 2">
    <name type="scientific">Echinococcus multilocularis</name>
    <name type="common">Fox tapeworm</name>
    <dbReference type="NCBI Taxonomy" id="6211"/>
    <lineage>
        <taxon>Eukaryota</taxon>
        <taxon>Metazoa</taxon>
        <taxon>Spiralia</taxon>
        <taxon>Lophotrochozoa</taxon>
        <taxon>Platyhelminthes</taxon>
        <taxon>Cestoda</taxon>
        <taxon>Eucestoda</taxon>
        <taxon>Cyclophyllidea</taxon>
        <taxon>Taeniidae</taxon>
        <taxon>Echinococcus</taxon>
    </lineage>
</organism>
<evidence type="ECO:0000313" key="2">
    <source>
        <dbReference type="Proteomes" id="UP000017246"/>
    </source>
</evidence>
<gene>
    <name evidence="1" type="ORF">EmuJ_000944400</name>
</gene>
<sequence>MSTSSARPTGYTDALNDTIFARWRRPFFNPYPSWVSYLQQIYSRRHSIDNADQLDKLPFFNVFPSYRGENEHSDNEDT</sequence>
<dbReference type="EMBL" id="LN902842">
    <property type="protein sequence ID" value="CDS41765.1"/>
    <property type="molecule type" value="Genomic_DNA"/>
</dbReference>
<dbReference type="Proteomes" id="UP000017246">
    <property type="component" value="Unassembled WGS sequence"/>
</dbReference>
<accession>A0A068YB18</accession>